<keyword evidence="10" id="KW-1185">Reference proteome</keyword>
<dbReference type="STRING" id="446471.Xcel_0822"/>
<dbReference type="InterPro" id="IPR050932">
    <property type="entry name" value="TM2D1-3-like"/>
</dbReference>
<evidence type="ECO:0000256" key="4">
    <source>
        <dbReference type="ARBA" id="ARBA00022989"/>
    </source>
</evidence>
<evidence type="ECO:0000256" key="1">
    <source>
        <dbReference type="ARBA" id="ARBA00004141"/>
    </source>
</evidence>
<dbReference type="HOGENOM" id="CLU_1585346_0_0_11"/>
<evidence type="ECO:0000256" key="2">
    <source>
        <dbReference type="ARBA" id="ARBA00022692"/>
    </source>
</evidence>
<reference evidence="9 10" key="2">
    <citation type="journal article" date="2010" name="Stand. Genomic Sci.">
        <title>Complete genome sequence of Xylanimonas cellulosilytica type strain (XIL07).</title>
        <authorList>
            <person name="Foster B."/>
            <person name="Pukall R."/>
            <person name="Abt B."/>
            <person name="Nolan M."/>
            <person name="Glavina Del Rio T."/>
            <person name="Chen F."/>
            <person name="Lucas S."/>
            <person name="Tice H."/>
            <person name="Pitluck S."/>
            <person name="Cheng J.-F."/>
            <person name="Chertkov O."/>
            <person name="Brettin T."/>
            <person name="Han C."/>
            <person name="Detter J.C."/>
            <person name="Bruce D."/>
            <person name="Goodwin L."/>
            <person name="Ivanova N."/>
            <person name="Mavromatis K."/>
            <person name="Pati A."/>
            <person name="Mikhailova N."/>
            <person name="Chen A."/>
            <person name="Palaniappan K."/>
            <person name="Land M."/>
            <person name="Hauser L."/>
            <person name="Chang Y.-J."/>
            <person name="Jeffries C.D."/>
            <person name="Chain P."/>
            <person name="Rohde M."/>
            <person name="Goeker M."/>
            <person name="Bristow J."/>
            <person name="Eisen J.A."/>
            <person name="Markowitz V."/>
            <person name="Hugenholtz P."/>
            <person name="Kyrpides N.C."/>
            <person name="Klenk H.-P."/>
            <person name="Lapidus A."/>
        </authorList>
    </citation>
    <scope>NUCLEOTIDE SEQUENCE [LARGE SCALE GENOMIC DNA]</scope>
    <source>
        <strain evidence="10">DSM 15894 / CECT 5975 / LMG 20990 / XIL07</strain>
    </source>
</reference>
<dbReference type="PANTHER" id="PTHR21016:SF7">
    <property type="entry name" value="TM2 DOMAIN-CONTAINING PROTEIN 3"/>
    <property type="match status" value="1"/>
</dbReference>
<feature type="transmembrane region" description="Helical" evidence="7">
    <location>
        <begin position="41"/>
        <end position="59"/>
    </location>
</feature>
<dbReference type="eggNOG" id="COG2314">
    <property type="taxonomic scope" value="Bacteria"/>
</dbReference>
<keyword evidence="4 7" id="KW-1133">Transmembrane helix</keyword>
<dbReference type="Pfam" id="PF05154">
    <property type="entry name" value="TM2"/>
    <property type="match status" value="1"/>
</dbReference>
<name>D1BY14_XYLCX</name>
<evidence type="ECO:0000256" key="3">
    <source>
        <dbReference type="ARBA" id="ARBA00022729"/>
    </source>
</evidence>
<dbReference type="EMBL" id="CP001821">
    <property type="protein sequence ID" value="ACZ29857.1"/>
    <property type="molecule type" value="Genomic_DNA"/>
</dbReference>
<dbReference type="KEGG" id="xce:Xcel_0822"/>
<gene>
    <name evidence="9" type="ordered locus">Xcel_0822</name>
</gene>
<organism evidence="9 10">
    <name type="scientific">Xylanimonas cellulosilytica (strain DSM 15894 / JCM 12276 / CECT 5975 / KCTC 9989 / LMG 20990 / NBRC 107835 / XIL07)</name>
    <dbReference type="NCBI Taxonomy" id="446471"/>
    <lineage>
        <taxon>Bacteria</taxon>
        <taxon>Bacillati</taxon>
        <taxon>Actinomycetota</taxon>
        <taxon>Actinomycetes</taxon>
        <taxon>Micrococcales</taxon>
        <taxon>Promicromonosporaceae</taxon>
        <taxon>Xylanimonas</taxon>
    </lineage>
</organism>
<reference evidence="10" key="1">
    <citation type="submission" date="2009-11" db="EMBL/GenBank/DDBJ databases">
        <title>The complete chromosome of Xylanimonas cellulosilytica DSM 15894.</title>
        <authorList>
            <consortium name="US DOE Joint Genome Institute (JGI-PGF)"/>
            <person name="Lucas S."/>
            <person name="Copeland A."/>
            <person name="Lapidus A."/>
            <person name="Glavina del Rio T."/>
            <person name="Dalin E."/>
            <person name="Tice H."/>
            <person name="Bruce D."/>
            <person name="Goodwin L."/>
            <person name="Pitluck S."/>
            <person name="Kyrpides N."/>
            <person name="Mavromatis K."/>
            <person name="Ivanova N."/>
            <person name="Mikhailova N."/>
            <person name="Foster B."/>
            <person name="Clum A."/>
            <person name="Brettin T."/>
            <person name="Detter J.C."/>
            <person name="Han C."/>
            <person name="Larimer F."/>
            <person name="Land M."/>
            <person name="Hauser L."/>
            <person name="Markowitz V."/>
            <person name="Cheng J.F."/>
            <person name="Hugenholtz P."/>
            <person name="Woyke T."/>
            <person name="Wu D."/>
            <person name="Gehrich-Schroeter G."/>
            <person name="Schneider S."/>
            <person name="Pukall S.R."/>
            <person name="Klenk H.P."/>
            <person name="Eisen J.A."/>
        </authorList>
    </citation>
    <scope>NUCLEOTIDE SEQUENCE [LARGE SCALE GENOMIC DNA]</scope>
    <source>
        <strain evidence="10">DSM 15894 / CECT 5975 / LMG 20990 / XIL07</strain>
    </source>
</reference>
<evidence type="ECO:0000256" key="5">
    <source>
        <dbReference type="ARBA" id="ARBA00023136"/>
    </source>
</evidence>
<comment type="subcellular location">
    <subcellularLocation>
        <location evidence="1">Membrane</location>
        <topology evidence="1">Multi-pass membrane protein</topology>
    </subcellularLocation>
</comment>
<sequence>MEFLIILVVLAGLGIGIWRMIVTIGSAPTFSSAESPKSRTVAAVLGFFLGVLGVHRFYLGNIGMGIAMLLVGWATFGIWPLLDWIIVLCGSARDGDGRLVTNWAGAAALTVPPASPRPSTTPNPNEAASQRIANLTDIAALRDAGVLTEAEFETQKRSLLG</sequence>
<feature type="domain" description="TM2" evidence="8">
    <location>
        <begin position="36"/>
        <end position="85"/>
    </location>
</feature>
<keyword evidence="5 7" id="KW-0472">Membrane</keyword>
<protein>
    <submittedName>
        <fullName evidence="9">TM2 domain containing protein</fullName>
    </submittedName>
</protein>
<dbReference type="RefSeq" id="WP_012877599.1">
    <property type="nucleotide sequence ID" value="NC_013530.1"/>
</dbReference>
<keyword evidence="2 7" id="KW-0812">Transmembrane</keyword>
<proteinExistence type="predicted"/>
<feature type="transmembrane region" description="Helical" evidence="7">
    <location>
        <begin position="66"/>
        <end position="87"/>
    </location>
</feature>
<dbReference type="AlphaFoldDB" id="D1BY14"/>
<evidence type="ECO:0000313" key="9">
    <source>
        <dbReference type="EMBL" id="ACZ29857.1"/>
    </source>
</evidence>
<accession>D1BY14</accession>
<dbReference type="Proteomes" id="UP000002255">
    <property type="component" value="Chromosome"/>
</dbReference>
<dbReference type="PANTHER" id="PTHR21016">
    <property type="entry name" value="BETA-AMYLOID BINDING PROTEIN-RELATED"/>
    <property type="match status" value="1"/>
</dbReference>
<dbReference type="GO" id="GO:0016020">
    <property type="term" value="C:membrane"/>
    <property type="evidence" value="ECO:0007669"/>
    <property type="project" value="UniProtKB-SubCell"/>
</dbReference>
<evidence type="ECO:0000256" key="7">
    <source>
        <dbReference type="SAM" id="Phobius"/>
    </source>
</evidence>
<evidence type="ECO:0000259" key="8">
    <source>
        <dbReference type="Pfam" id="PF05154"/>
    </source>
</evidence>
<keyword evidence="3" id="KW-0732">Signal</keyword>
<dbReference type="InterPro" id="IPR007829">
    <property type="entry name" value="TM2"/>
</dbReference>
<evidence type="ECO:0000313" key="10">
    <source>
        <dbReference type="Proteomes" id="UP000002255"/>
    </source>
</evidence>
<evidence type="ECO:0000256" key="6">
    <source>
        <dbReference type="ARBA" id="ARBA00023180"/>
    </source>
</evidence>
<keyword evidence="6" id="KW-0325">Glycoprotein</keyword>